<dbReference type="EMBL" id="BMJA01000001">
    <property type="protein sequence ID" value="GGA24400.1"/>
    <property type="molecule type" value="Genomic_DNA"/>
</dbReference>
<evidence type="ECO:0008006" key="3">
    <source>
        <dbReference type="Google" id="ProtNLM"/>
    </source>
</evidence>
<dbReference type="Proteomes" id="UP000620046">
    <property type="component" value="Unassembled WGS sequence"/>
</dbReference>
<dbReference type="InterPro" id="IPR014056">
    <property type="entry name" value="TypeIITA-like_toxin_pred"/>
</dbReference>
<accession>A0ABQ1FQM5</accession>
<keyword evidence="2" id="KW-1185">Reference proteome</keyword>
<evidence type="ECO:0000313" key="1">
    <source>
        <dbReference type="EMBL" id="GGA24400.1"/>
    </source>
</evidence>
<organism evidence="1 2">
    <name type="scientific">Dyella nitratireducens</name>
    <dbReference type="NCBI Taxonomy" id="1849580"/>
    <lineage>
        <taxon>Bacteria</taxon>
        <taxon>Pseudomonadati</taxon>
        <taxon>Pseudomonadota</taxon>
        <taxon>Gammaproteobacteria</taxon>
        <taxon>Lysobacterales</taxon>
        <taxon>Rhodanobacteraceae</taxon>
        <taxon>Dyella</taxon>
    </lineage>
</organism>
<proteinExistence type="predicted"/>
<name>A0ABQ1FQM5_9GAMM</name>
<dbReference type="RefSeq" id="WP_229720643.1">
    <property type="nucleotide sequence ID" value="NZ_BMJA01000001.1"/>
</dbReference>
<gene>
    <name evidence="1" type="ORF">GCM10010981_11080</name>
</gene>
<evidence type="ECO:0000313" key="2">
    <source>
        <dbReference type="Proteomes" id="UP000620046"/>
    </source>
</evidence>
<dbReference type="PANTHER" id="PTHR41791">
    <property type="entry name" value="SSL7039 PROTEIN"/>
    <property type="match status" value="1"/>
</dbReference>
<protein>
    <recommendedName>
        <fullName evidence="3">Addiction module killer protein</fullName>
    </recommendedName>
</protein>
<sequence>MKYIIKQTEEFALWHKRLRDVQVRAAVTRRLERAANGNLGDVKTVREGVSEMRIDISKW</sequence>
<reference evidence="2" key="1">
    <citation type="journal article" date="2019" name="Int. J. Syst. Evol. Microbiol.">
        <title>The Global Catalogue of Microorganisms (GCM) 10K type strain sequencing project: providing services to taxonomists for standard genome sequencing and annotation.</title>
        <authorList>
            <consortium name="The Broad Institute Genomics Platform"/>
            <consortium name="The Broad Institute Genome Sequencing Center for Infectious Disease"/>
            <person name="Wu L."/>
            <person name="Ma J."/>
        </authorList>
    </citation>
    <scope>NUCLEOTIDE SEQUENCE [LARGE SCALE GENOMIC DNA]</scope>
    <source>
        <strain evidence="2">CGMCC 1.15439</strain>
    </source>
</reference>
<dbReference type="PANTHER" id="PTHR41791:SF1">
    <property type="entry name" value="SSL7039 PROTEIN"/>
    <property type="match status" value="1"/>
</dbReference>
<comment type="caution">
    <text evidence="1">The sequence shown here is derived from an EMBL/GenBank/DDBJ whole genome shotgun (WGS) entry which is preliminary data.</text>
</comment>